<proteinExistence type="predicted"/>
<dbReference type="InterPro" id="IPR001466">
    <property type="entry name" value="Beta-lactam-related"/>
</dbReference>
<name>A0A1H0XU23_9BACI</name>
<protein>
    <submittedName>
        <fullName evidence="2">CubicO group peptidase, beta-lactamase class C family</fullName>
    </submittedName>
</protein>
<evidence type="ECO:0000259" key="1">
    <source>
        <dbReference type="Pfam" id="PF00144"/>
    </source>
</evidence>
<dbReference type="RefSeq" id="WP_092491112.1">
    <property type="nucleotide sequence ID" value="NZ_FNKD01000001.1"/>
</dbReference>
<feature type="domain" description="Beta-lactamase-related" evidence="1">
    <location>
        <begin position="14"/>
        <end position="321"/>
    </location>
</feature>
<sequence>MKKLEKLIGWVEDIKEKNKSSASSLYILKDSKVILEHYSGYHSNSTEAAPINSSSLFNVASARKSYLGLAVAYALYEGKIKSLDDYAIEYFEEIDEQLLGKTTLRHLVTHSHGLHEKNDGTIFREFEPGNGWAYRGINVLMITWLVNRLFNKSFPELLNERVFLPLGLSKTVWQTTENEALVKEIINPDEDGSYKLGSSNNGTESNLHTTASEFAQWGNFHLNKGFANGKQIIPKEVIETATQIQSPIFKNINLPQNGLFWYVQGNPADYSEIGERVPKGSYQILGITGPTLLVIPEYNVVVAKMYNKRYNYGDDNYLYYLREFSNLVADTFRE</sequence>
<dbReference type="InterPro" id="IPR012338">
    <property type="entry name" value="Beta-lactam/transpept-like"/>
</dbReference>
<dbReference type="AlphaFoldDB" id="A0A1H0XU23"/>
<accession>A0A1H0XU23</accession>
<dbReference type="InterPro" id="IPR050789">
    <property type="entry name" value="Diverse_Enzym_Activities"/>
</dbReference>
<reference evidence="2 3" key="1">
    <citation type="submission" date="2016-10" db="EMBL/GenBank/DDBJ databases">
        <authorList>
            <person name="de Groot N.N."/>
        </authorList>
    </citation>
    <scope>NUCLEOTIDE SEQUENCE [LARGE SCALE GENOMIC DNA]</scope>
    <source>
        <strain evidence="2 3">CGMCC 1.10449</strain>
    </source>
</reference>
<evidence type="ECO:0000313" key="2">
    <source>
        <dbReference type="EMBL" id="SDQ06380.1"/>
    </source>
</evidence>
<dbReference type="Pfam" id="PF00144">
    <property type="entry name" value="Beta-lactamase"/>
    <property type="match status" value="1"/>
</dbReference>
<dbReference type="EMBL" id="FNKD01000001">
    <property type="protein sequence ID" value="SDQ06380.1"/>
    <property type="molecule type" value="Genomic_DNA"/>
</dbReference>
<dbReference type="PANTHER" id="PTHR43283">
    <property type="entry name" value="BETA-LACTAMASE-RELATED"/>
    <property type="match status" value="1"/>
</dbReference>
<dbReference type="PANTHER" id="PTHR43283:SF7">
    <property type="entry name" value="BETA-LACTAMASE-RELATED DOMAIN-CONTAINING PROTEIN"/>
    <property type="match status" value="1"/>
</dbReference>
<dbReference type="Proteomes" id="UP000199444">
    <property type="component" value="Unassembled WGS sequence"/>
</dbReference>
<gene>
    <name evidence="2" type="ORF">SAMN05216231_0205</name>
</gene>
<evidence type="ECO:0000313" key="3">
    <source>
        <dbReference type="Proteomes" id="UP000199444"/>
    </source>
</evidence>
<organism evidence="2 3">
    <name type="scientific">Virgibacillus salinus</name>
    <dbReference type="NCBI Taxonomy" id="553311"/>
    <lineage>
        <taxon>Bacteria</taxon>
        <taxon>Bacillati</taxon>
        <taxon>Bacillota</taxon>
        <taxon>Bacilli</taxon>
        <taxon>Bacillales</taxon>
        <taxon>Bacillaceae</taxon>
        <taxon>Virgibacillus</taxon>
    </lineage>
</organism>
<dbReference type="SUPFAM" id="SSF56601">
    <property type="entry name" value="beta-lactamase/transpeptidase-like"/>
    <property type="match status" value="1"/>
</dbReference>
<dbReference type="Gene3D" id="3.40.710.10">
    <property type="entry name" value="DD-peptidase/beta-lactamase superfamily"/>
    <property type="match status" value="1"/>
</dbReference>
<dbReference type="STRING" id="553311.SAMN05216231_0205"/>
<keyword evidence="3" id="KW-1185">Reference proteome</keyword>